<evidence type="ECO:0008006" key="2">
    <source>
        <dbReference type="Google" id="ProtNLM"/>
    </source>
</evidence>
<dbReference type="Pfam" id="PF01633">
    <property type="entry name" value="Choline_kinase"/>
    <property type="match status" value="1"/>
</dbReference>
<reference evidence="1" key="1">
    <citation type="submission" date="2020-01" db="EMBL/GenBank/DDBJ databases">
        <authorList>
            <person name="Meier V. D."/>
            <person name="Meier V D."/>
        </authorList>
    </citation>
    <scope>NUCLEOTIDE SEQUENCE</scope>
    <source>
        <strain evidence="1">HLG_WM_MAG_05</strain>
    </source>
</reference>
<dbReference type="CDD" id="cd05151">
    <property type="entry name" value="ChoK-like"/>
    <property type="match status" value="1"/>
</dbReference>
<name>A0A6S6SCP2_9BACT</name>
<dbReference type="EMBL" id="CACVAU010000017">
    <property type="protein sequence ID" value="CAA6805455.1"/>
    <property type="molecule type" value="Genomic_DNA"/>
</dbReference>
<dbReference type="InterPro" id="IPR011009">
    <property type="entry name" value="Kinase-like_dom_sf"/>
</dbReference>
<dbReference type="Gene3D" id="3.90.1200.10">
    <property type="match status" value="1"/>
</dbReference>
<accession>A0A6S6SCP2</accession>
<protein>
    <recommendedName>
        <fullName evidence="2">Choline kinase</fullName>
    </recommendedName>
</protein>
<dbReference type="InterPro" id="IPR052077">
    <property type="entry name" value="CcrZ_PhaseVar_Mediator"/>
</dbReference>
<evidence type="ECO:0000313" key="1">
    <source>
        <dbReference type="EMBL" id="CAA6805455.1"/>
    </source>
</evidence>
<dbReference type="PANTHER" id="PTHR40086">
    <property type="entry name" value="PHOSPHOTRANSFERASE YTMP-RELATED"/>
    <property type="match status" value="1"/>
</dbReference>
<dbReference type="SUPFAM" id="SSF56112">
    <property type="entry name" value="Protein kinase-like (PK-like)"/>
    <property type="match status" value="1"/>
</dbReference>
<gene>
    <name evidence="1" type="ORF">HELGO_WM12339</name>
</gene>
<organism evidence="1">
    <name type="scientific">uncultured Sulfurovum sp</name>
    <dbReference type="NCBI Taxonomy" id="269237"/>
    <lineage>
        <taxon>Bacteria</taxon>
        <taxon>Pseudomonadati</taxon>
        <taxon>Campylobacterota</taxon>
        <taxon>Epsilonproteobacteria</taxon>
        <taxon>Campylobacterales</taxon>
        <taxon>Sulfurovaceae</taxon>
        <taxon>Sulfurovum</taxon>
        <taxon>environmental samples</taxon>
    </lineage>
</organism>
<dbReference type="Gene3D" id="3.30.200.20">
    <property type="entry name" value="Phosphorylase Kinase, domain 1"/>
    <property type="match status" value="1"/>
</dbReference>
<proteinExistence type="predicted"/>
<dbReference type="AlphaFoldDB" id="A0A6S6SCP2"/>
<dbReference type="PANTHER" id="PTHR40086:SF1">
    <property type="entry name" value="CELL CYCLE REGULATOR CCRZ"/>
    <property type="match status" value="1"/>
</dbReference>
<sequence length="247" mass="29610">MPKKPPSINLKAYAFLQNQQIKTFTLLKEQGHCNINYFLQTEKENYVVRKFKHISDRKAEFHIQNLAHKHNIAGKALLLDEKQQLMVCTFVEGEHHAKLNQQRLKKLAFTLKKLHKLKIQQRPHTFKNSFKYKDKKVYEAFKVLKQFKPEYVLAHNDLHSKNILFGQKIQFIDWEYAGVSDRYFDLAAIIIEFKLNNKDEKTFLRTYFINRRQVNHKKLTAYKVIYTTLWSVWFGQLERGQLDKINH</sequence>